<proteinExistence type="inferred from homology"/>
<keyword evidence="16" id="KW-1185">Reference proteome</keyword>
<dbReference type="FunFam" id="3.30.60.190:FF:000001">
    <property type="entry name" value="box C/D snoRNA protein 1"/>
    <property type="match status" value="1"/>
</dbReference>
<reference evidence="15 16" key="1">
    <citation type="journal article" date="2018" name="New Phytol.">
        <title>Phylogenomics of Endogonaceae and evolution of mycorrhizas within Mucoromycota.</title>
        <authorList>
            <person name="Chang Y."/>
            <person name="Desiro A."/>
            <person name="Na H."/>
            <person name="Sandor L."/>
            <person name="Lipzen A."/>
            <person name="Clum A."/>
            <person name="Barry K."/>
            <person name="Grigoriev I.V."/>
            <person name="Martin F.M."/>
            <person name="Stajich J.E."/>
            <person name="Smith M.E."/>
            <person name="Bonito G."/>
            <person name="Spatafora J.W."/>
        </authorList>
    </citation>
    <scope>NUCLEOTIDE SEQUENCE [LARGE SCALE GENOMIC DNA]</scope>
    <source>
        <strain evidence="15 16">AD002</strain>
    </source>
</reference>
<comment type="caution">
    <text evidence="15">The sequence shown here is derived from an EMBL/GenBank/DDBJ whole genome shotgun (WGS) entry which is preliminary data.</text>
</comment>
<accession>A0A433Q1W1</accession>
<evidence type="ECO:0000256" key="6">
    <source>
        <dbReference type="ARBA" id="ARBA00022833"/>
    </source>
</evidence>
<dbReference type="GO" id="GO:0000463">
    <property type="term" value="P:maturation of LSU-rRNA from tricistronic rRNA transcript (SSU-rRNA, 5.8S rRNA, LSU-rRNA)"/>
    <property type="evidence" value="ECO:0007669"/>
    <property type="project" value="TreeGrafter"/>
</dbReference>
<evidence type="ECO:0000256" key="4">
    <source>
        <dbReference type="ARBA" id="ARBA00022723"/>
    </source>
</evidence>
<dbReference type="GO" id="GO:0005634">
    <property type="term" value="C:nucleus"/>
    <property type="evidence" value="ECO:0007669"/>
    <property type="project" value="TreeGrafter"/>
</dbReference>
<dbReference type="GO" id="GO:0048254">
    <property type="term" value="P:snoRNA localization"/>
    <property type="evidence" value="ECO:0007669"/>
    <property type="project" value="TreeGrafter"/>
</dbReference>
<evidence type="ECO:0000256" key="2">
    <source>
        <dbReference type="ARBA" id="ARBA00022517"/>
    </source>
</evidence>
<keyword evidence="1" id="KW-1017">Isopeptide bond</keyword>
<name>A0A433Q1W1_9FUNG</name>
<evidence type="ECO:0000256" key="9">
    <source>
        <dbReference type="ARBA" id="ARBA00049654"/>
    </source>
</evidence>
<keyword evidence="5 13" id="KW-0863">Zinc-finger</keyword>
<protein>
    <recommendedName>
        <fullName evidence="11">Box C/D snoRNA protein 1</fullName>
    </recommendedName>
    <alternativeName>
        <fullName evidence="12">Zinc finger HIT domain-containing protein 6</fullName>
    </alternativeName>
</protein>
<gene>
    <name evidence="15" type="ORF">BC938DRAFT_474603</name>
</gene>
<dbReference type="PROSITE" id="PS51083">
    <property type="entry name" value="ZF_HIT"/>
    <property type="match status" value="1"/>
</dbReference>
<evidence type="ECO:0000256" key="1">
    <source>
        <dbReference type="ARBA" id="ARBA00022499"/>
    </source>
</evidence>
<keyword evidence="2" id="KW-0690">Ribosome biogenesis</keyword>
<dbReference type="GO" id="GO:0000492">
    <property type="term" value="P:box C/D snoRNP assembly"/>
    <property type="evidence" value="ECO:0007669"/>
    <property type="project" value="TreeGrafter"/>
</dbReference>
<evidence type="ECO:0000256" key="12">
    <source>
        <dbReference type="ARBA" id="ARBA00077531"/>
    </source>
</evidence>
<dbReference type="Gene3D" id="3.30.60.190">
    <property type="match status" value="1"/>
</dbReference>
<evidence type="ECO:0000256" key="11">
    <source>
        <dbReference type="ARBA" id="ARBA00068630"/>
    </source>
</evidence>
<sequence length="194" mass="22254">MNLGFEKYSSKPLRFFFPDHQATTPHAMGTEITTPLPPSHIESAALPNRAPPPCEQCHVRFSKYRCPRCSVRTCSLACSKSHKAATGCSGERSKNHFVPISKYGHQDMMSDSFTSFHPISYMPTDYVFLEDLSRTTDTLTRENLRADPHRNMTKRAQFKERQLVKQAERMGIQLTVMSPAMKRHQISQTNWSFR</sequence>
<dbReference type="Pfam" id="PF04438">
    <property type="entry name" value="zf-HIT"/>
    <property type="match status" value="1"/>
</dbReference>
<comment type="function">
    <text evidence="8">Required for box C/D snoRNAs accumulation involved in snoRNA processing, snoRNA transport to the nucleolus and ribosome biogenesis.</text>
</comment>
<comment type="similarity">
    <text evidence="9">Belongs to the BCD1 family.</text>
</comment>
<dbReference type="SUPFAM" id="SSF144232">
    <property type="entry name" value="HIT/MYND zinc finger-like"/>
    <property type="match status" value="1"/>
</dbReference>
<evidence type="ECO:0000256" key="5">
    <source>
        <dbReference type="ARBA" id="ARBA00022771"/>
    </source>
</evidence>
<keyword evidence="4" id="KW-0479">Metal-binding</keyword>
<evidence type="ECO:0000313" key="15">
    <source>
        <dbReference type="EMBL" id="RUS23799.1"/>
    </source>
</evidence>
<evidence type="ECO:0000256" key="8">
    <source>
        <dbReference type="ARBA" id="ARBA00049598"/>
    </source>
</evidence>
<evidence type="ECO:0000256" key="13">
    <source>
        <dbReference type="PROSITE-ProRule" id="PRU00453"/>
    </source>
</evidence>
<dbReference type="EMBL" id="RBNJ01018528">
    <property type="protein sequence ID" value="RUS23799.1"/>
    <property type="molecule type" value="Genomic_DNA"/>
</dbReference>
<dbReference type="GO" id="GO:0008270">
    <property type="term" value="F:zinc ion binding"/>
    <property type="evidence" value="ECO:0007669"/>
    <property type="project" value="UniProtKB-UniRule"/>
</dbReference>
<dbReference type="PANTHER" id="PTHR13483:SF3">
    <property type="entry name" value="BOX C_D SNORNA PROTEIN 1"/>
    <property type="match status" value="1"/>
</dbReference>
<evidence type="ECO:0000256" key="10">
    <source>
        <dbReference type="ARBA" id="ARBA00061949"/>
    </source>
</evidence>
<organism evidence="15 16">
    <name type="scientific">Jimgerdemannia flammicorona</name>
    <dbReference type="NCBI Taxonomy" id="994334"/>
    <lineage>
        <taxon>Eukaryota</taxon>
        <taxon>Fungi</taxon>
        <taxon>Fungi incertae sedis</taxon>
        <taxon>Mucoromycota</taxon>
        <taxon>Mucoromycotina</taxon>
        <taxon>Endogonomycetes</taxon>
        <taxon>Endogonales</taxon>
        <taxon>Endogonaceae</taxon>
        <taxon>Jimgerdemannia</taxon>
    </lineage>
</organism>
<evidence type="ECO:0000313" key="16">
    <source>
        <dbReference type="Proteomes" id="UP000274822"/>
    </source>
</evidence>
<dbReference type="Proteomes" id="UP000274822">
    <property type="component" value="Unassembled WGS sequence"/>
</dbReference>
<comment type="subunit">
    <text evidence="10">Interacts with FBL, SNU13, NOP58, NUFIP1, RUVBL1, RUVBL2 and TAF9. Interacts (via HIT-type zinc finger) with the RUVBL1/RUVBL2 complex in the presence of ADP.</text>
</comment>
<evidence type="ECO:0000259" key="14">
    <source>
        <dbReference type="PROSITE" id="PS51083"/>
    </source>
</evidence>
<dbReference type="InterPro" id="IPR051639">
    <property type="entry name" value="BCD1"/>
</dbReference>
<dbReference type="PANTHER" id="PTHR13483">
    <property type="entry name" value="BOX C_D SNORNA PROTEIN 1-RELATED"/>
    <property type="match status" value="1"/>
</dbReference>
<keyword evidence="6" id="KW-0862">Zinc</keyword>
<keyword evidence="7" id="KW-0832">Ubl conjugation</keyword>
<keyword evidence="3" id="KW-0597">Phosphoprotein</keyword>
<dbReference type="GO" id="GO:0070761">
    <property type="term" value="C:pre-snoRNP complex"/>
    <property type="evidence" value="ECO:0007669"/>
    <property type="project" value="TreeGrafter"/>
</dbReference>
<feature type="domain" description="HIT-type" evidence="14">
    <location>
        <begin position="54"/>
        <end position="88"/>
    </location>
</feature>
<evidence type="ECO:0000256" key="7">
    <source>
        <dbReference type="ARBA" id="ARBA00022843"/>
    </source>
</evidence>
<dbReference type="CDD" id="cd23023">
    <property type="entry name" value="zf-HIT_BCD1"/>
    <property type="match status" value="1"/>
</dbReference>
<evidence type="ECO:0000256" key="3">
    <source>
        <dbReference type="ARBA" id="ARBA00022553"/>
    </source>
</evidence>
<dbReference type="InterPro" id="IPR007529">
    <property type="entry name" value="Znf_HIT"/>
</dbReference>
<dbReference type="AlphaFoldDB" id="A0A433Q1W1"/>